<keyword evidence="5 6" id="KW-0456">Lyase</keyword>
<dbReference type="RefSeq" id="WP_086637031.1">
    <property type="nucleotide sequence ID" value="NZ_MRZU01000003.1"/>
</dbReference>
<feature type="binding site" evidence="6">
    <location>
        <position position="361"/>
    </location>
    <ligand>
        <name>(2R)-2-phosphoglycerate</name>
        <dbReference type="ChEBI" id="CHEBI:58289"/>
    </ligand>
</feature>
<dbReference type="GO" id="GO:0004634">
    <property type="term" value="F:phosphopyruvate hydratase activity"/>
    <property type="evidence" value="ECO:0007669"/>
    <property type="project" value="UniProtKB-UniRule"/>
</dbReference>
<feature type="binding site" evidence="8">
    <location>
        <begin position="359"/>
        <end position="362"/>
    </location>
    <ligand>
        <name>substrate</name>
    </ligand>
</feature>
<reference evidence="12 13" key="1">
    <citation type="submission" date="2016-12" db="EMBL/GenBank/DDBJ databases">
        <title>Discovery of methanogenic haloarchaea.</title>
        <authorList>
            <person name="Sorokin D.Y."/>
            <person name="Makarova K.S."/>
            <person name="Abbas B."/>
            <person name="Ferrer M."/>
            <person name="Golyshin P.N."/>
        </authorList>
    </citation>
    <scope>NUCLEOTIDE SEQUENCE [LARGE SCALE GENOMIC DNA]</scope>
    <source>
        <strain evidence="12">AMET1</strain>
    </source>
</reference>
<feature type="active site" description="Proton acceptor" evidence="6 7">
    <location>
        <position position="332"/>
    </location>
</feature>
<dbReference type="PANTHER" id="PTHR11902:SF1">
    <property type="entry name" value="ENOLASE"/>
    <property type="match status" value="1"/>
</dbReference>
<dbReference type="InterPro" id="IPR020811">
    <property type="entry name" value="Enolase_N"/>
</dbReference>
<feature type="binding site" evidence="6 9">
    <location>
        <position position="307"/>
    </location>
    <ligand>
        <name>Mg(2+)</name>
        <dbReference type="ChEBI" id="CHEBI:18420"/>
    </ligand>
</feature>
<dbReference type="SFLD" id="SFLDG00178">
    <property type="entry name" value="enolase"/>
    <property type="match status" value="1"/>
</dbReference>
<dbReference type="SFLD" id="SFLDF00002">
    <property type="entry name" value="enolase"/>
    <property type="match status" value="1"/>
</dbReference>
<comment type="caution">
    <text evidence="12">The sequence shown here is derived from an EMBL/GenBank/DDBJ whole genome shotgun (WGS) entry which is preliminary data.</text>
</comment>
<evidence type="ECO:0000256" key="7">
    <source>
        <dbReference type="PIRSR" id="PIRSR001400-1"/>
    </source>
</evidence>
<protein>
    <recommendedName>
        <fullName evidence="6">Enolase</fullName>
        <ecNumber evidence="6">4.2.1.11</ecNumber>
    </recommendedName>
    <alternativeName>
        <fullName evidence="6">2-phospho-D-glycerate hydro-lyase</fullName>
    </alternativeName>
    <alternativeName>
        <fullName evidence="6">2-phosphoglycerate dehydratase</fullName>
    </alternativeName>
</protein>
<feature type="binding site" evidence="8">
    <location>
        <position position="280"/>
    </location>
    <ligand>
        <name>substrate</name>
    </ligand>
</feature>
<keyword evidence="6" id="KW-0964">Secreted</keyword>
<comment type="cofactor">
    <cofactor evidence="9">
        <name>Mg(2+)</name>
        <dbReference type="ChEBI" id="CHEBI:18420"/>
    </cofactor>
    <text evidence="9">Mg(2+) is required for catalysis and for stabilizing the dimer.</text>
</comment>
<dbReference type="SMART" id="SM01193">
    <property type="entry name" value="Enolase_N"/>
    <property type="match status" value="1"/>
</dbReference>
<dbReference type="InterPro" id="IPR029017">
    <property type="entry name" value="Enolase-like_N"/>
</dbReference>
<name>A0A1Y3GCK5_9EURY</name>
<comment type="catalytic activity">
    <reaction evidence="6">
        <text>(2R)-2-phosphoglycerate = phosphoenolpyruvate + H2O</text>
        <dbReference type="Rhea" id="RHEA:10164"/>
        <dbReference type="ChEBI" id="CHEBI:15377"/>
        <dbReference type="ChEBI" id="CHEBI:58289"/>
        <dbReference type="ChEBI" id="CHEBI:58702"/>
        <dbReference type="EC" id="4.2.1.11"/>
    </reaction>
</comment>
<feature type="domain" description="Enolase C-terminal TIM barrel" evidence="10">
    <location>
        <begin position="133"/>
        <end position="405"/>
    </location>
</feature>
<dbReference type="UniPathway" id="UPA00109">
    <property type="reaction ID" value="UER00187"/>
</dbReference>
<dbReference type="HAMAP" id="MF_00318">
    <property type="entry name" value="Enolase"/>
    <property type="match status" value="1"/>
</dbReference>
<feature type="binding site" evidence="8">
    <location>
        <position position="307"/>
    </location>
    <ligand>
        <name>substrate</name>
    </ligand>
</feature>
<dbReference type="CDD" id="cd03313">
    <property type="entry name" value="enolase"/>
    <property type="match status" value="1"/>
</dbReference>
<feature type="binding site" evidence="8">
    <location>
        <position position="382"/>
    </location>
    <ligand>
        <name>substrate</name>
    </ligand>
</feature>
<evidence type="ECO:0000256" key="2">
    <source>
        <dbReference type="ARBA" id="ARBA00009604"/>
    </source>
</evidence>
<dbReference type="EMBL" id="MRZU01000003">
    <property type="protein sequence ID" value="OUJ18977.1"/>
    <property type="molecule type" value="Genomic_DNA"/>
</dbReference>
<dbReference type="Gene3D" id="3.20.20.120">
    <property type="entry name" value="Enolase-like C-terminal domain"/>
    <property type="match status" value="1"/>
</dbReference>
<feature type="binding site" evidence="6 9">
    <location>
        <position position="238"/>
    </location>
    <ligand>
        <name>Mg(2+)</name>
        <dbReference type="ChEBI" id="CHEBI:18420"/>
    </ligand>
</feature>
<dbReference type="GO" id="GO:0005576">
    <property type="term" value="C:extracellular region"/>
    <property type="evidence" value="ECO:0007669"/>
    <property type="project" value="UniProtKB-SubCell"/>
</dbReference>
<dbReference type="SUPFAM" id="SSF54826">
    <property type="entry name" value="Enolase N-terminal domain-like"/>
    <property type="match status" value="1"/>
</dbReference>
<sequence>MKGEIKDIRTRKLLNSRGEETIEVEVDLGGVVGRFSSPSGASVGEHEAVALPEGGVDKSMDLIDNEVKPRLLGRDPTEQFEIDSLLKEIDGTENFSRLGSNASTAVSIATAKAAAKNEGMFLYEYISVLTGSNPSIPLPLGNIIEGGEHAGEGATEIQEFLTIPVNPPSGQQAVFANALVHHEVGRILSKEIPSFGGGKGDELGWVAPLTTEAALEILQKAIGKISDKVGFEIKTSLDVAASEMWDGSVYKYRRDNDRDTESQIEFITQLINDYDLYYVEDPLDENDFEGFSKLTKKIGDKSLICGDDIFTTNKERIQRGMEIGAANTVLIKPNQIGTLKDTLKAIEVAEKNNCYTAVSHRSGETTDSAIAHIAVACSEIIKTGAIGGERTAKLNELIRIEENGNIPVAITGD</sequence>
<feature type="domain" description="Enolase N-terminal" evidence="11">
    <location>
        <begin position="5"/>
        <end position="126"/>
    </location>
</feature>
<comment type="similarity">
    <text evidence="2 6">Belongs to the enolase family.</text>
</comment>
<gene>
    <name evidence="6" type="primary">eno</name>
    <name evidence="12" type="ORF">AMET1_0628</name>
</gene>
<dbReference type="GO" id="GO:0006096">
    <property type="term" value="P:glycolytic process"/>
    <property type="evidence" value="ECO:0007669"/>
    <property type="project" value="UniProtKB-UniRule"/>
</dbReference>
<dbReference type="InterPro" id="IPR000941">
    <property type="entry name" value="Enolase"/>
</dbReference>
<feature type="binding site" evidence="8">
    <location>
        <position position="159"/>
    </location>
    <ligand>
        <name>substrate</name>
    </ligand>
</feature>
<comment type="function">
    <text evidence="6">Catalyzes the reversible conversion of 2-phosphoglycerate (2-PG) into phosphoenolpyruvate (PEP). It is essential for the degradation of carbohydrates via glycolysis.</text>
</comment>
<feature type="active site" description="Proton donor" evidence="6 7">
    <location>
        <position position="202"/>
    </location>
</feature>
<evidence type="ECO:0000256" key="6">
    <source>
        <dbReference type="HAMAP-Rule" id="MF_00318"/>
    </source>
</evidence>
<organism evidence="12 13">
    <name type="scientific">Methanonatronarchaeum thermophilum</name>
    <dbReference type="NCBI Taxonomy" id="1927129"/>
    <lineage>
        <taxon>Archaea</taxon>
        <taxon>Methanobacteriati</taxon>
        <taxon>Methanobacteriota</taxon>
        <taxon>Methanonatronarchaeia</taxon>
        <taxon>Methanonatronarchaeales</taxon>
        <taxon>Methanonatronarchaeaceae</taxon>
        <taxon>Methanonatronarchaeum</taxon>
    </lineage>
</organism>
<evidence type="ECO:0000256" key="1">
    <source>
        <dbReference type="ARBA" id="ARBA00005031"/>
    </source>
</evidence>
<dbReference type="EC" id="4.2.1.11" evidence="6"/>
<dbReference type="PRINTS" id="PR00148">
    <property type="entry name" value="ENOLASE"/>
</dbReference>
<dbReference type="SUPFAM" id="SSF51604">
    <property type="entry name" value="Enolase C-terminal domain-like"/>
    <property type="match status" value="1"/>
</dbReference>
<dbReference type="PANTHER" id="PTHR11902">
    <property type="entry name" value="ENOLASE"/>
    <property type="match status" value="1"/>
</dbReference>
<dbReference type="Pfam" id="PF00113">
    <property type="entry name" value="Enolase_C"/>
    <property type="match status" value="1"/>
</dbReference>
<accession>A0A1Y3GCK5</accession>
<feature type="binding site" evidence="6 9">
    <location>
        <position position="280"/>
    </location>
    <ligand>
        <name>Mg(2+)</name>
        <dbReference type="ChEBI" id="CHEBI:18420"/>
    </ligand>
</feature>
<evidence type="ECO:0000256" key="8">
    <source>
        <dbReference type="PIRSR" id="PIRSR001400-2"/>
    </source>
</evidence>
<dbReference type="SFLD" id="SFLDS00001">
    <property type="entry name" value="Enolase"/>
    <property type="match status" value="1"/>
</dbReference>
<dbReference type="Gene3D" id="3.30.390.10">
    <property type="entry name" value="Enolase-like, N-terminal domain"/>
    <property type="match status" value="1"/>
</dbReference>
<dbReference type="PIRSF" id="PIRSF001400">
    <property type="entry name" value="Enolase"/>
    <property type="match status" value="1"/>
</dbReference>
<evidence type="ECO:0000259" key="11">
    <source>
        <dbReference type="SMART" id="SM01193"/>
    </source>
</evidence>
<keyword evidence="4 6" id="KW-0324">Glycolysis</keyword>
<dbReference type="SMART" id="SM01192">
    <property type="entry name" value="Enolase_C"/>
    <property type="match status" value="1"/>
</dbReference>
<evidence type="ECO:0000256" key="9">
    <source>
        <dbReference type="PIRSR" id="PIRSR001400-3"/>
    </source>
</evidence>
<dbReference type="InterPro" id="IPR036849">
    <property type="entry name" value="Enolase-like_C_sf"/>
</dbReference>
<feature type="binding site" evidence="6">
    <location>
        <position position="362"/>
    </location>
    <ligand>
        <name>(2R)-2-phosphoglycerate</name>
        <dbReference type="ChEBI" id="CHEBI:58289"/>
    </ligand>
</feature>
<evidence type="ECO:0000256" key="3">
    <source>
        <dbReference type="ARBA" id="ARBA00022842"/>
    </source>
</evidence>
<dbReference type="GO" id="GO:0009986">
    <property type="term" value="C:cell surface"/>
    <property type="evidence" value="ECO:0007669"/>
    <property type="project" value="UniProtKB-SubCell"/>
</dbReference>
<proteinExistence type="inferred from homology"/>
<feature type="binding site" evidence="6">
    <location>
        <position position="382"/>
    </location>
    <ligand>
        <name>(2R)-2-phosphoglycerate</name>
        <dbReference type="ChEBI" id="CHEBI:58289"/>
    </ligand>
</feature>
<feature type="binding site" evidence="6">
    <location>
        <position position="158"/>
    </location>
    <ligand>
        <name>(2R)-2-phosphoglycerate</name>
        <dbReference type="ChEBI" id="CHEBI:58289"/>
    </ligand>
</feature>
<feature type="binding site" evidence="8">
    <location>
        <position position="149"/>
    </location>
    <ligand>
        <name>substrate</name>
    </ligand>
</feature>
<comment type="cofactor">
    <cofactor evidence="6">
        <name>Mg(2+)</name>
        <dbReference type="ChEBI" id="CHEBI:18420"/>
    </cofactor>
    <text evidence="6">Binds a second Mg(2+) ion via substrate during catalysis.</text>
</comment>
<keyword evidence="3 6" id="KW-0460">Magnesium</keyword>
<keyword evidence="13" id="KW-1185">Reference proteome</keyword>
<evidence type="ECO:0000256" key="5">
    <source>
        <dbReference type="ARBA" id="ARBA00023239"/>
    </source>
</evidence>
<dbReference type="GO" id="GO:0000015">
    <property type="term" value="C:phosphopyruvate hydratase complex"/>
    <property type="evidence" value="ECO:0007669"/>
    <property type="project" value="InterPro"/>
</dbReference>
<dbReference type="AlphaFoldDB" id="A0A1Y3GCK5"/>
<feature type="binding site" evidence="6">
    <location>
        <position position="332"/>
    </location>
    <ligand>
        <name>(2R)-2-phosphoglycerate</name>
        <dbReference type="ChEBI" id="CHEBI:58289"/>
    </ligand>
</feature>
<evidence type="ECO:0000259" key="10">
    <source>
        <dbReference type="SMART" id="SM01192"/>
    </source>
</evidence>
<dbReference type="Proteomes" id="UP000195137">
    <property type="component" value="Unassembled WGS sequence"/>
</dbReference>
<keyword evidence="6" id="KW-0963">Cytoplasm</keyword>
<evidence type="ECO:0000256" key="4">
    <source>
        <dbReference type="ARBA" id="ARBA00023152"/>
    </source>
</evidence>
<dbReference type="GO" id="GO:0000287">
    <property type="term" value="F:magnesium ion binding"/>
    <property type="evidence" value="ECO:0007669"/>
    <property type="project" value="UniProtKB-UniRule"/>
</dbReference>
<dbReference type="OrthoDB" id="8680at2157"/>
<evidence type="ECO:0000313" key="12">
    <source>
        <dbReference type="EMBL" id="OUJ18977.1"/>
    </source>
</evidence>
<comment type="subcellular location">
    <subcellularLocation>
        <location evidence="6">Cytoplasm</location>
    </subcellularLocation>
    <subcellularLocation>
        <location evidence="6">Secreted</location>
    </subcellularLocation>
    <subcellularLocation>
        <location evidence="6">Cell surface</location>
    </subcellularLocation>
    <text evidence="6">Fractions of enolase are present in both the cytoplasm and on the cell surface.</text>
</comment>
<comment type="pathway">
    <text evidence="1 6">Carbohydrate degradation; glycolysis; pyruvate from D-glyceraldehyde 3-phosphate: step 4/5.</text>
</comment>
<dbReference type="InterPro" id="IPR020810">
    <property type="entry name" value="Enolase_C"/>
</dbReference>
<keyword evidence="6 9" id="KW-0479">Metal-binding</keyword>
<dbReference type="Pfam" id="PF03952">
    <property type="entry name" value="Enolase_N"/>
    <property type="match status" value="1"/>
</dbReference>
<evidence type="ECO:0000313" key="13">
    <source>
        <dbReference type="Proteomes" id="UP000195137"/>
    </source>
</evidence>